<keyword evidence="2" id="KW-1185">Reference proteome</keyword>
<comment type="caution">
    <text evidence="1">The sequence shown here is derived from an EMBL/GenBank/DDBJ whole genome shotgun (WGS) entry which is preliminary data.</text>
</comment>
<gene>
    <name evidence="1" type="ORF">HNP49_001883</name>
</gene>
<evidence type="ECO:0000313" key="1">
    <source>
        <dbReference type="EMBL" id="MBB6341715.1"/>
    </source>
</evidence>
<accession>A0A7X0BTT6</accession>
<dbReference type="AlphaFoldDB" id="A0A7X0BTT6"/>
<name>A0A7X0BTT6_9PSED</name>
<organism evidence="1 2">
    <name type="scientific">Pseudomonas fluvialis</name>
    <dbReference type="NCBI Taxonomy" id="1793966"/>
    <lineage>
        <taxon>Bacteria</taxon>
        <taxon>Pseudomonadati</taxon>
        <taxon>Pseudomonadota</taxon>
        <taxon>Gammaproteobacteria</taxon>
        <taxon>Pseudomonadales</taxon>
        <taxon>Pseudomonadaceae</taxon>
        <taxon>Pseudomonas</taxon>
    </lineage>
</organism>
<dbReference type="EMBL" id="JACHLL010000003">
    <property type="protein sequence ID" value="MBB6341715.1"/>
    <property type="molecule type" value="Genomic_DNA"/>
</dbReference>
<dbReference type="Proteomes" id="UP000557193">
    <property type="component" value="Unassembled WGS sequence"/>
</dbReference>
<evidence type="ECO:0000313" key="2">
    <source>
        <dbReference type="Proteomes" id="UP000557193"/>
    </source>
</evidence>
<proteinExistence type="predicted"/>
<sequence length="34" mass="3546">MHAAAVRPFGLLLPIAAARVLPDNACFPSMKPVA</sequence>
<protein>
    <submittedName>
        <fullName evidence="1">Uncharacterized protein</fullName>
    </submittedName>
</protein>
<reference evidence="1 2" key="1">
    <citation type="submission" date="2020-08" db="EMBL/GenBank/DDBJ databases">
        <title>Functional genomics of gut bacteria from endangered species of beetles.</title>
        <authorList>
            <person name="Carlos-Shanley C."/>
        </authorList>
    </citation>
    <scope>NUCLEOTIDE SEQUENCE [LARGE SCALE GENOMIC DNA]</scope>
    <source>
        <strain evidence="1 2">S00202</strain>
    </source>
</reference>